<evidence type="ECO:0000313" key="2">
    <source>
        <dbReference type="Proteomes" id="UP001236507"/>
    </source>
</evidence>
<name>A0ABT6Y7T0_9BACT</name>
<keyword evidence="2" id="KW-1185">Reference proteome</keyword>
<protein>
    <submittedName>
        <fullName evidence="1">Uncharacterized protein</fullName>
    </submittedName>
</protein>
<evidence type="ECO:0000313" key="1">
    <source>
        <dbReference type="EMBL" id="MDI9859637.1"/>
    </source>
</evidence>
<gene>
    <name evidence="1" type="ORF">QM524_10475</name>
</gene>
<comment type="caution">
    <text evidence="1">The sequence shown here is derived from an EMBL/GenBank/DDBJ whole genome shotgun (WGS) entry which is preliminary data.</text>
</comment>
<organism evidence="1 2">
    <name type="scientific">Flectobacillus roseus</name>
    <dbReference type="NCBI Taxonomy" id="502259"/>
    <lineage>
        <taxon>Bacteria</taxon>
        <taxon>Pseudomonadati</taxon>
        <taxon>Bacteroidota</taxon>
        <taxon>Cytophagia</taxon>
        <taxon>Cytophagales</taxon>
        <taxon>Flectobacillaceae</taxon>
        <taxon>Flectobacillus</taxon>
    </lineage>
</organism>
<accession>A0ABT6Y7T0</accession>
<proteinExistence type="predicted"/>
<reference evidence="1 2" key="1">
    <citation type="submission" date="2023-05" db="EMBL/GenBank/DDBJ databases">
        <title>Novel species of genus Flectobacillus isolated from stream in China.</title>
        <authorList>
            <person name="Lu H."/>
        </authorList>
    </citation>
    <scope>NUCLEOTIDE SEQUENCE [LARGE SCALE GENOMIC DNA]</scope>
    <source>
        <strain evidence="1 2">KCTC 42575</strain>
    </source>
</reference>
<dbReference type="InterPro" id="IPR046558">
    <property type="entry name" value="DUF6712"/>
</dbReference>
<dbReference type="RefSeq" id="WP_283344541.1">
    <property type="nucleotide sequence ID" value="NZ_JASHIF010000008.1"/>
</dbReference>
<sequence length="316" mass="36493">MLINEAVLKAELGGIQASLNWKTLEPFAKMANRNFRKQIGVELYNELIKPNTNLTELKEIAVGVVAWQSYDLAFPHLKMKVGDLGLMKSSPQNTVAITKWEYVDSREANLQVVDKLLEDFFELLEMESPEVWKSSEAYKTRNRLFVRSASELGKKLTLVGRNSRFFDVLTTYIERSENNYIKPLLTKEVFRDLKQKWQEAATLTAQESELIQGIQWALAYLAMYEAYPYLPMIVDMNGMREARYKDGTREEETADAKLKNVQRQALWNDGQKFLGDIREFLDAESSPTVFATYYLKNQTNTLSEDLDFTDKPHVIL</sequence>
<dbReference type="EMBL" id="JASHIF010000008">
    <property type="protein sequence ID" value="MDI9859637.1"/>
    <property type="molecule type" value="Genomic_DNA"/>
</dbReference>
<dbReference type="Proteomes" id="UP001236507">
    <property type="component" value="Unassembled WGS sequence"/>
</dbReference>
<dbReference type="Pfam" id="PF20459">
    <property type="entry name" value="DUF6712"/>
    <property type="match status" value="2"/>
</dbReference>